<organism evidence="11 12">
    <name type="scientific">Polynucleobacter cosmopolitanus</name>
    <dbReference type="NCBI Taxonomy" id="351345"/>
    <lineage>
        <taxon>Bacteria</taxon>
        <taxon>Pseudomonadati</taxon>
        <taxon>Pseudomonadota</taxon>
        <taxon>Betaproteobacteria</taxon>
        <taxon>Burkholderiales</taxon>
        <taxon>Burkholderiaceae</taxon>
        <taxon>Polynucleobacter</taxon>
    </lineage>
</organism>
<gene>
    <name evidence="11" type="ORF">AOC33_04200</name>
</gene>
<dbReference type="InterPro" id="IPR003442">
    <property type="entry name" value="T6A_TsaE"/>
</dbReference>
<evidence type="ECO:0000256" key="10">
    <source>
        <dbReference type="ARBA" id="ARBA00032441"/>
    </source>
</evidence>
<dbReference type="PANTHER" id="PTHR33540">
    <property type="entry name" value="TRNA THREONYLCARBAMOYLADENOSINE BIOSYNTHESIS PROTEIN TSAE"/>
    <property type="match status" value="1"/>
</dbReference>
<evidence type="ECO:0000313" key="12">
    <source>
        <dbReference type="Proteomes" id="UP000215188"/>
    </source>
</evidence>
<dbReference type="NCBIfam" id="TIGR00150">
    <property type="entry name" value="T6A_YjeE"/>
    <property type="match status" value="1"/>
</dbReference>
<evidence type="ECO:0000256" key="8">
    <source>
        <dbReference type="ARBA" id="ARBA00022840"/>
    </source>
</evidence>
<dbReference type="Pfam" id="PF02367">
    <property type="entry name" value="TsaE"/>
    <property type="match status" value="1"/>
</dbReference>
<name>A0A229FXD7_9BURK</name>
<comment type="caution">
    <text evidence="11">The sequence shown here is derived from an EMBL/GenBank/DDBJ whole genome shotgun (WGS) entry which is preliminary data.</text>
</comment>
<dbReference type="GO" id="GO:0005524">
    <property type="term" value="F:ATP binding"/>
    <property type="evidence" value="ECO:0007669"/>
    <property type="project" value="UniProtKB-KW"/>
</dbReference>
<dbReference type="GO" id="GO:0016740">
    <property type="term" value="F:transferase activity"/>
    <property type="evidence" value="ECO:0007669"/>
    <property type="project" value="UniProtKB-KW"/>
</dbReference>
<dbReference type="GO" id="GO:0005737">
    <property type="term" value="C:cytoplasm"/>
    <property type="evidence" value="ECO:0007669"/>
    <property type="project" value="UniProtKB-SubCell"/>
</dbReference>
<dbReference type="PANTHER" id="PTHR33540:SF2">
    <property type="entry name" value="TRNA THREONYLCARBAMOYLADENOSINE BIOSYNTHESIS PROTEIN TSAE"/>
    <property type="match status" value="1"/>
</dbReference>
<dbReference type="GO" id="GO:0046872">
    <property type="term" value="F:metal ion binding"/>
    <property type="evidence" value="ECO:0007669"/>
    <property type="project" value="UniProtKB-KW"/>
</dbReference>
<dbReference type="Proteomes" id="UP000215188">
    <property type="component" value="Unassembled WGS sequence"/>
</dbReference>
<comment type="subcellular location">
    <subcellularLocation>
        <location evidence="1">Cytoplasm</location>
    </subcellularLocation>
</comment>
<keyword evidence="5" id="KW-0819">tRNA processing</keyword>
<dbReference type="AlphaFoldDB" id="A0A229FXD7"/>
<sequence length="175" mass="19863">MITSRTLSSEQDTEAFALKLAQQIKKLFQEKNNHLDKALHFSLVGDLGVGKTTLTRYILRSLGHMGKVKSPTYGLCEPYQVNLNLKNNTNEIAETNLPFHHFDLYRMSYAKEWMDAGFRDVFSEPGICMVEWPEKAEGTLPQADWIISLTTNDDDTRSLTITSQTDIGDELIKGF</sequence>
<dbReference type="OrthoDB" id="9800307at2"/>
<evidence type="ECO:0000256" key="4">
    <source>
        <dbReference type="ARBA" id="ARBA00022490"/>
    </source>
</evidence>
<evidence type="ECO:0000256" key="2">
    <source>
        <dbReference type="ARBA" id="ARBA00007599"/>
    </source>
</evidence>
<protein>
    <recommendedName>
        <fullName evidence="3">tRNA threonylcarbamoyladenosine biosynthesis protein TsaE</fullName>
    </recommendedName>
    <alternativeName>
        <fullName evidence="10">t(6)A37 threonylcarbamoyladenosine biosynthesis protein TsaE</fullName>
    </alternativeName>
</protein>
<reference evidence="11 12" key="1">
    <citation type="submission" date="2017-06" db="EMBL/GenBank/DDBJ databases">
        <title>Reclassification of a Polynucleobacter cosmopolitanus strain isolated from tropical Lake Victoria as Polynucleobacter victoriensis comb. nov.</title>
        <authorList>
            <person name="Hahn M.W."/>
        </authorList>
    </citation>
    <scope>NUCLEOTIDE SEQUENCE [LARGE SCALE GENOMIC DNA]</scope>
    <source>
        <strain evidence="11 12">MWH-MoIso2</strain>
    </source>
</reference>
<dbReference type="EMBL" id="NJGG01000001">
    <property type="protein sequence ID" value="OXL16573.1"/>
    <property type="molecule type" value="Genomic_DNA"/>
</dbReference>
<evidence type="ECO:0000256" key="5">
    <source>
        <dbReference type="ARBA" id="ARBA00022694"/>
    </source>
</evidence>
<evidence type="ECO:0000256" key="1">
    <source>
        <dbReference type="ARBA" id="ARBA00004496"/>
    </source>
</evidence>
<dbReference type="SUPFAM" id="SSF52540">
    <property type="entry name" value="P-loop containing nucleoside triphosphate hydrolases"/>
    <property type="match status" value="1"/>
</dbReference>
<comment type="similarity">
    <text evidence="2">Belongs to the TsaE family.</text>
</comment>
<evidence type="ECO:0000256" key="7">
    <source>
        <dbReference type="ARBA" id="ARBA00022741"/>
    </source>
</evidence>
<evidence type="ECO:0000256" key="3">
    <source>
        <dbReference type="ARBA" id="ARBA00019010"/>
    </source>
</evidence>
<proteinExistence type="inferred from homology"/>
<keyword evidence="12" id="KW-1185">Reference proteome</keyword>
<dbReference type="GO" id="GO:0002949">
    <property type="term" value="P:tRNA threonylcarbamoyladenosine modification"/>
    <property type="evidence" value="ECO:0007669"/>
    <property type="project" value="InterPro"/>
</dbReference>
<keyword evidence="4" id="KW-0963">Cytoplasm</keyword>
<dbReference type="InterPro" id="IPR027417">
    <property type="entry name" value="P-loop_NTPase"/>
</dbReference>
<evidence type="ECO:0000256" key="6">
    <source>
        <dbReference type="ARBA" id="ARBA00022723"/>
    </source>
</evidence>
<keyword evidence="7" id="KW-0547">Nucleotide-binding</keyword>
<keyword evidence="11" id="KW-0808">Transferase</keyword>
<evidence type="ECO:0000313" key="11">
    <source>
        <dbReference type="EMBL" id="OXL16573.1"/>
    </source>
</evidence>
<dbReference type="Gene3D" id="3.40.50.300">
    <property type="entry name" value="P-loop containing nucleotide triphosphate hydrolases"/>
    <property type="match status" value="1"/>
</dbReference>
<keyword evidence="9" id="KW-0460">Magnesium</keyword>
<evidence type="ECO:0000256" key="9">
    <source>
        <dbReference type="ARBA" id="ARBA00022842"/>
    </source>
</evidence>
<keyword evidence="6" id="KW-0479">Metal-binding</keyword>
<accession>A0A229FXD7</accession>
<keyword evidence="8" id="KW-0067">ATP-binding</keyword>